<name>A0A6J5PKW9_9CAUD</name>
<gene>
    <name evidence="1" type="ORF">UFOVP934_4</name>
</gene>
<protein>
    <submittedName>
        <fullName evidence="1">Uncharacterized protein</fullName>
    </submittedName>
</protein>
<reference evidence="1" key="1">
    <citation type="submission" date="2020-05" db="EMBL/GenBank/DDBJ databases">
        <authorList>
            <person name="Chiriac C."/>
            <person name="Salcher M."/>
            <person name="Ghai R."/>
            <person name="Kavagutti S V."/>
        </authorList>
    </citation>
    <scope>NUCLEOTIDE SEQUENCE</scope>
</reference>
<evidence type="ECO:0000313" key="1">
    <source>
        <dbReference type="EMBL" id="CAB4172459.1"/>
    </source>
</evidence>
<proteinExistence type="predicted"/>
<dbReference type="EMBL" id="LR796886">
    <property type="protein sequence ID" value="CAB4172459.1"/>
    <property type="molecule type" value="Genomic_DNA"/>
</dbReference>
<sequence length="96" mass="11114">MTSTSYNGWTNFATWRVNLEIFSDFDLDDWCLDMLDANELAGWMRDHVREIIEETAQPGLARDYALAFLADVNWFELAKTARDDYAANNAQEELDV</sequence>
<accession>A0A6J5PKW9</accession>
<organism evidence="1">
    <name type="scientific">uncultured Caudovirales phage</name>
    <dbReference type="NCBI Taxonomy" id="2100421"/>
    <lineage>
        <taxon>Viruses</taxon>
        <taxon>Duplodnaviria</taxon>
        <taxon>Heunggongvirae</taxon>
        <taxon>Uroviricota</taxon>
        <taxon>Caudoviricetes</taxon>
        <taxon>Peduoviridae</taxon>
        <taxon>Maltschvirus</taxon>
        <taxon>Maltschvirus maltsch</taxon>
    </lineage>
</organism>